<dbReference type="Pfam" id="PF00076">
    <property type="entry name" value="RRM_1"/>
    <property type="match status" value="2"/>
</dbReference>
<accession>A0A9P1M4J9</accession>
<dbReference type="EMBL" id="CAMXCT010006718">
    <property type="protein sequence ID" value="CAI4018863.1"/>
    <property type="molecule type" value="Genomic_DNA"/>
</dbReference>
<reference evidence="4" key="1">
    <citation type="submission" date="2022-10" db="EMBL/GenBank/DDBJ databases">
        <authorList>
            <person name="Chen Y."/>
            <person name="Dougan E. K."/>
            <person name="Chan C."/>
            <person name="Rhodes N."/>
            <person name="Thang M."/>
        </authorList>
    </citation>
    <scope>NUCLEOTIDE SEQUENCE</scope>
</reference>
<protein>
    <recommendedName>
        <fullName evidence="3">RRM domain-containing protein</fullName>
    </recommendedName>
</protein>
<feature type="domain" description="RRM" evidence="3">
    <location>
        <begin position="441"/>
        <end position="524"/>
    </location>
</feature>
<keyword evidence="6" id="KW-1185">Reference proteome</keyword>
<dbReference type="Proteomes" id="UP001152797">
    <property type="component" value="Unassembled WGS sequence"/>
</dbReference>
<dbReference type="PROSITE" id="PS50102">
    <property type="entry name" value="RRM"/>
    <property type="match status" value="2"/>
</dbReference>
<name>A0A9P1M4J9_9DINO</name>
<dbReference type="Gene3D" id="3.30.70.330">
    <property type="match status" value="2"/>
</dbReference>
<evidence type="ECO:0000313" key="6">
    <source>
        <dbReference type="Proteomes" id="UP001152797"/>
    </source>
</evidence>
<dbReference type="EMBL" id="CAMXCT030006718">
    <property type="protein sequence ID" value="CAL4806175.1"/>
    <property type="molecule type" value="Genomic_DNA"/>
</dbReference>
<dbReference type="CDD" id="cd00590">
    <property type="entry name" value="RRM_SF"/>
    <property type="match status" value="1"/>
</dbReference>
<dbReference type="OrthoDB" id="267048at2759"/>
<dbReference type="PANTHER" id="PTHR15241">
    <property type="entry name" value="TRANSFORMER-2-RELATED"/>
    <property type="match status" value="1"/>
</dbReference>
<gene>
    <name evidence="4" type="ORF">C1SCF055_LOCUS43398</name>
</gene>
<evidence type="ECO:0000256" key="1">
    <source>
        <dbReference type="PROSITE-ProRule" id="PRU00176"/>
    </source>
</evidence>
<dbReference type="InterPro" id="IPR000504">
    <property type="entry name" value="RRM_dom"/>
</dbReference>
<dbReference type="SMART" id="SM00360">
    <property type="entry name" value="RRM"/>
    <property type="match status" value="2"/>
</dbReference>
<feature type="region of interest" description="Disordered" evidence="2">
    <location>
        <begin position="639"/>
        <end position="729"/>
    </location>
</feature>
<evidence type="ECO:0000259" key="3">
    <source>
        <dbReference type="PROSITE" id="PS50102"/>
    </source>
</evidence>
<keyword evidence="1" id="KW-0694">RNA-binding</keyword>
<dbReference type="EMBL" id="CAMXCT020006718">
    <property type="protein sequence ID" value="CAL1172238.1"/>
    <property type="molecule type" value="Genomic_DNA"/>
</dbReference>
<organism evidence="4">
    <name type="scientific">Cladocopium goreaui</name>
    <dbReference type="NCBI Taxonomy" id="2562237"/>
    <lineage>
        <taxon>Eukaryota</taxon>
        <taxon>Sar</taxon>
        <taxon>Alveolata</taxon>
        <taxon>Dinophyceae</taxon>
        <taxon>Suessiales</taxon>
        <taxon>Symbiodiniaceae</taxon>
        <taxon>Cladocopium</taxon>
    </lineage>
</organism>
<evidence type="ECO:0000313" key="5">
    <source>
        <dbReference type="EMBL" id="CAL4806175.1"/>
    </source>
</evidence>
<evidence type="ECO:0000256" key="2">
    <source>
        <dbReference type="SAM" id="MobiDB-lite"/>
    </source>
</evidence>
<feature type="compositionally biased region" description="Polar residues" evidence="2">
    <location>
        <begin position="802"/>
        <end position="812"/>
    </location>
</feature>
<dbReference type="PANTHER" id="PTHR15241:SF304">
    <property type="entry name" value="RRM DOMAIN-CONTAINING PROTEIN"/>
    <property type="match status" value="1"/>
</dbReference>
<dbReference type="AlphaFoldDB" id="A0A9P1M4J9"/>
<feature type="domain" description="RRM" evidence="3">
    <location>
        <begin position="929"/>
        <end position="1002"/>
    </location>
</feature>
<feature type="compositionally biased region" description="Basic and acidic residues" evidence="2">
    <location>
        <begin position="883"/>
        <end position="899"/>
    </location>
</feature>
<dbReference type="InterPro" id="IPR035979">
    <property type="entry name" value="RBD_domain_sf"/>
</dbReference>
<proteinExistence type="predicted"/>
<feature type="compositionally biased region" description="Basic residues" evidence="2">
    <location>
        <begin position="641"/>
        <end position="650"/>
    </location>
</feature>
<comment type="caution">
    <text evidence="4">The sequence shown here is derived from an EMBL/GenBank/DDBJ whole genome shotgun (WGS) entry which is preliminary data.</text>
</comment>
<evidence type="ECO:0000313" key="4">
    <source>
        <dbReference type="EMBL" id="CAI4018863.1"/>
    </source>
</evidence>
<dbReference type="GO" id="GO:0003723">
    <property type="term" value="F:RNA binding"/>
    <property type="evidence" value="ECO:0007669"/>
    <property type="project" value="UniProtKB-UniRule"/>
</dbReference>
<dbReference type="InterPro" id="IPR012677">
    <property type="entry name" value="Nucleotide-bd_a/b_plait_sf"/>
</dbReference>
<feature type="region of interest" description="Disordered" evidence="2">
    <location>
        <begin position="799"/>
        <end position="822"/>
    </location>
</feature>
<reference evidence="5 6" key="2">
    <citation type="submission" date="2024-05" db="EMBL/GenBank/DDBJ databases">
        <authorList>
            <person name="Chen Y."/>
            <person name="Shah S."/>
            <person name="Dougan E. K."/>
            <person name="Thang M."/>
            <person name="Chan C."/>
        </authorList>
    </citation>
    <scope>NUCLEOTIDE SEQUENCE [LARGE SCALE GENOMIC DNA]</scope>
</reference>
<feature type="region of interest" description="Disordered" evidence="2">
    <location>
        <begin position="865"/>
        <end position="928"/>
    </location>
</feature>
<sequence>MPDESKQVELKEERPLSQYVVLNARGTRITTTPTTLGILALPGTFFGSLDLESADMDELFLDHDPQAVGEILTVFSNMRFSTTNALAAIRDASLRNSHSMRPLLHFLGLEWMLGLRFPSRFDDFGRCESTCKERSIRECQHEHPDVLQYLVESAGKPCWSHLHQIALVDEQVELFGLGDEAFLVEHGGFIPLGEVRLLDHPALESEKQRYWPHAPQSRLVLDLGEGNAVWPTGFSFNFYMPDSHIAQEEVVMTLALQLEGVSEFQEKIQFLATAYFDLRGSNPGHRHAAFAHCNYSVHLPLTPQRRGAFRMLRLSATTQDKRVGCLSLRIYGDLLQDIPKELITYQRESHMFSPEYNKYERVGKGKTPYHGVEEVEEVEVARVLKGLLLLFCTRSCKAATRSLCTVTVRSFCHAADLRLAVCLGRSAMDHRPLVERVKGGVKLFVGRLPVETTTDLLSRAFEDYGEVLEVFLIDGRGASGARCAFVRLAHLKDAERAIEEMHEKRVLIHERAELGPIQVAFAKGEATRMGLDASKEQLPARWQVPITAGAPIPAAGPVEPESLSKEALVSLIKEGQRSGGQPFKQQWWSYCDQGRGGVADYDLKRHPEKSLRQFFAACQAGEWGAKPWFRRAVNWATMGGKRSRGRRRRSSSSSSRSSDSSRKRRSRSVSRSGRTRGESKASRLDATQAIGSRSGVAADPPPPPAEEPPPEPDSHPPPKARLLSSAAERDTELEDFLAKNRISPATSFLMLKLTRDQASSVMSSVSEALDKTGASGLARSGRSAAESLVLQKLKGLGVRAQSGGSWTSTERTASPVPPAADRIKKAEAEAGTREREGTLALGLDLPSVDGLLGLVDLEIDVEDNDGKEEDSAADSAHGANHSAHTEEQKEIHDIKDSARGESVPEQPQEADAKMTPSSARKKLGGPPGCQVFVKNLDKATGEPELRDLFSKHGTVHDVEMATEEGTSVTKGFAIVLMSSKKEAKQCVKALNFTKPPGAESHR</sequence>
<dbReference type="SUPFAM" id="SSF54928">
    <property type="entry name" value="RNA-binding domain, RBD"/>
    <property type="match status" value="2"/>
</dbReference>